<evidence type="ECO:0000313" key="3">
    <source>
        <dbReference type="Proteomes" id="UP000501891"/>
    </source>
</evidence>
<keyword evidence="3" id="KW-1185">Reference proteome</keyword>
<evidence type="ECO:0000256" key="1">
    <source>
        <dbReference type="SAM" id="MobiDB-lite"/>
    </source>
</evidence>
<reference evidence="2" key="1">
    <citation type="submission" date="2020-04" db="EMBL/GenBank/DDBJ databases">
        <title>A desert anoxygenic phototrophic bacterium fixes CO2 using RubisCO under aerobic conditions.</title>
        <authorList>
            <person name="Tang K."/>
        </authorList>
    </citation>
    <scope>NUCLEOTIDE SEQUENCE [LARGE SCALE GENOMIC DNA]</scope>
    <source>
        <strain evidence="2">MIMtkB3</strain>
    </source>
</reference>
<feature type="region of interest" description="Disordered" evidence="1">
    <location>
        <begin position="1"/>
        <end position="51"/>
    </location>
</feature>
<protein>
    <submittedName>
        <fullName evidence="2">Uncharacterized protein</fullName>
    </submittedName>
</protein>
<dbReference type="KEGG" id="acru:HHL28_17115"/>
<evidence type="ECO:0000313" key="2">
    <source>
        <dbReference type="EMBL" id="QJE74554.1"/>
    </source>
</evidence>
<organism evidence="2 3">
    <name type="scientific">Aerophototrophica crusticola</name>
    <dbReference type="NCBI Taxonomy" id="1709002"/>
    <lineage>
        <taxon>Bacteria</taxon>
        <taxon>Pseudomonadati</taxon>
        <taxon>Pseudomonadota</taxon>
        <taxon>Alphaproteobacteria</taxon>
        <taxon>Rhodospirillales</taxon>
        <taxon>Rhodospirillaceae</taxon>
        <taxon>Aerophototrophica</taxon>
    </lineage>
</organism>
<feature type="compositionally biased region" description="Low complexity" evidence="1">
    <location>
        <begin position="1"/>
        <end position="15"/>
    </location>
</feature>
<sequence length="87" mass="8767">MARLIAPATPRSVAPTPAPAPSPGPAAFVPALPPSDTPLGDDPAQPSAGERSLLRRGLGRAGTVLTSWRGVLAPGSLAPRRKSLLGE</sequence>
<proteinExistence type="predicted"/>
<name>A0A858RAX2_9PROT</name>
<gene>
    <name evidence="2" type="ORF">HHL28_17115</name>
</gene>
<dbReference type="EMBL" id="CP051775">
    <property type="protein sequence ID" value="QJE74554.1"/>
    <property type="molecule type" value="Genomic_DNA"/>
</dbReference>
<accession>A0A858RAX2</accession>
<dbReference type="AlphaFoldDB" id="A0A858RAX2"/>
<dbReference type="Proteomes" id="UP000501891">
    <property type="component" value="Chromosome"/>
</dbReference>